<protein>
    <submittedName>
        <fullName evidence="1">Uncharacterized protein</fullName>
    </submittedName>
</protein>
<proteinExistence type="predicted"/>
<evidence type="ECO:0000313" key="1">
    <source>
        <dbReference type="EMBL" id="OTG67079.1"/>
    </source>
</evidence>
<gene>
    <name evidence="1" type="ORF">B9T28_00035</name>
</gene>
<dbReference type="AlphaFoldDB" id="A0A1Y3CIY0"/>
<dbReference type="Proteomes" id="UP000242765">
    <property type="component" value="Unassembled WGS sequence"/>
</dbReference>
<evidence type="ECO:0000313" key="2">
    <source>
        <dbReference type="Proteomes" id="UP000242765"/>
    </source>
</evidence>
<name>A0A1Y3CIY0_9GAMM</name>
<sequence length="63" mass="7420">MHQHRESGKENPIKEDDADGLNIMDMMVEWTIQIIKTDLKAQPHEPEFCRMQNSGSTYLKQFQ</sequence>
<reference evidence="1 2" key="1">
    <citation type="submission" date="2017-04" db="EMBL/GenBank/DDBJ databases">
        <title>High diversity of culturable Acinetobacter species in natural soil and water ecosystems.</title>
        <authorList>
            <person name="Nemec A."/>
            <person name="Radolfova-Krizova L."/>
        </authorList>
    </citation>
    <scope>NUCLEOTIDE SEQUENCE [LARGE SCALE GENOMIC DNA]</scope>
    <source>
        <strain evidence="1 2">ANC 4999</strain>
    </source>
</reference>
<comment type="caution">
    <text evidence="1">The sequence shown here is derived from an EMBL/GenBank/DDBJ whole genome shotgun (WGS) entry which is preliminary data.</text>
</comment>
<accession>A0A1Y3CIY0</accession>
<dbReference type="EMBL" id="NEGB01000001">
    <property type="protein sequence ID" value="OTG67079.1"/>
    <property type="molecule type" value="Genomic_DNA"/>
</dbReference>
<organism evidence="1 2">
    <name type="scientific">Acinetobacter silvestris</name>
    <dbReference type="NCBI Taxonomy" id="1977882"/>
    <lineage>
        <taxon>Bacteria</taxon>
        <taxon>Pseudomonadati</taxon>
        <taxon>Pseudomonadota</taxon>
        <taxon>Gammaproteobacteria</taxon>
        <taxon>Moraxellales</taxon>
        <taxon>Moraxellaceae</taxon>
        <taxon>Acinetobacter</taxon>
    </lineage>
</organism>
<keyword evidence="2" id="KW-1185">Reference proteome</keyword>